<dbReference type="KEGG" id="dmm:dnm_032360"/>
<sequence length="61" mass="6815">MKSNSGLFFATKTRRLTKSLCAFVALRACLKCNFPCVSCVSQLKKIARLVFGDICYFSNTL</sequence>
<organism evidence="1 2">
    <name type="scientific">Desulfonema magnum</name>
    <dbReference type="NCBI Taxonomy" id="45655"/>
    <lineage>
        <taxon>Bacteria</taxon>
        <taxon>Pseudomonadati</taxon>
        <taxon>Thermodesulfobacteriota</taxon>
        <taxon>Desulfobacteria</taxon>
        <taxon>Desulfobacterales</taxon>
        <taxon>Desulfococcaceae</taxon>
        <taxon>Desulfonema</taxon>
    </lineage>
</organism>
<reference evidence="1" key="1">
    <citation type="journal article" date="2021" name="Microb. Physiol.">
        <title>Proteogenomic Insights into the Physiology of Marine, Sulfate-Reducing, Filamentous Desulfonema limicola and Desulfonema magnum.</title>
        <authorList>
            <person name="Schnaars V."/>
            <person name="Wohlbrand L."/>
            <person name="Scheve S."/>
            <person name="Hinrichs C."/>
            <person name="Reinhardt R."/>
            <person name="Rabus R."/>
        </authorList>
    </citation>
    <scope>NUCLEOTIDE SEQUENCE</scope>
    <source>
        <strain evidence="1">4be13</strain>
    </source>
</reference>
<evidence type="ECO:0000313" key="1">
    <source>
        <dbReference type="EMBL" id="QTA87206.1"/>
    </source>
</evidence>
<keyword evidence="2" id="KW-1185">Reference proteome</keyword>
<dbReference type="EMBL" id="CP061800">
    <property type="protein sequence ID" value="QTA87206.1"/>
    <property type="molecule type" value="Genomic_DNA"/>
</dbReference>
<accession>A0A975GMR0</accession>
<proteinExistence type="predicted"/>
<dbReference type="Proteomes" id="UP000663722">
    <property type="component" value="Chromosome"/>
</dbReference>
<name>A0A975GMR0_9BACT</name>
<gene>
    <name evidence="1" type="ORF">dnm_032360</name>
</gene>
<dbReference type="AlphaFoldDB" id="A0A975GMR0"/>
<evidence type="ECO:0000313" key="2">
    <source>
        <dbReference type="Proteomes" id="UP000663722"/>
    </source>
</evidence>
<protein>
    <submittedName>
        <fullName evidence="1">Uncharacterized protein</fullName>
    </submittedName>
</protein>